<feature type="region of interest" description="Disordered" evidence="1">
    <location>
        <begin position="472"/>
        <end position="519"/>
    </location>
</feature>
<feature type="transmembrane region" description="Helical" evidence="2">
    <location>
        <begin position="357"/>
        <end position="380"/>
    </location>
</feature>
<name>A0A9W7AF38_9STRA</name>
<dbReference type="Proteomes" id="UP001165082">
    <property type="component" value="Unassembled WGS sequence"/>
</dbReference>
<dbReference type="EMBL" id="BRXZ01001434">
    <property type="protein sequence ID" value="GMH71127.1"/>
    <property type="molecule type" value="Genomic_DNA"/>
</dbReference>
<reference evidence="3" key="1">
    <citation type="submission" date="2022-07" db="EMBL/GenBank/DDBJ databases">
        <title>Genome analysis of Parmales, a sister group of diatoms, reveals the evolutionary specialization of diatoms from phago-mixotrophs to photoautotrophs.</title>
        <authorList>
            <person name="Ban H."/>
            <person name="Sato S."/>
            <person name="Yoshikawa S."/>
            <person name="Kazumasa Y."/>
            <person name="Nakamura Y."/>
            <person name="Ichinomiya M."/>
            <person name="Saitoh K."/>
            <person name="Sato N."/>
            <person name="Blanc-Mathieu R."/>
            <person name="Endo H."/>
            <person name="Kuwata A."/>
            <person name="Ogata H."/>
        </authorList>
    </citation>
    <scope>NUCLEOTIDE SEQUENCE</scope>
</reference>
<evidence type="ECO:0000313" key="3">
    <source>
        <dbReference type="EMBL" id="GMH71127.1"/>
    </source>
</evidence>
<evidence type="ECO:0000256" key="1">
    <source>
        <dbReference type="SAM" id="MobiDB-lite"/>
    </source>
</evidence>
<comment type="caution">
    <text evidence="3">The sequence shown here is derived from an EMBL/GenBank/DDBJ whole genome shotgun (WGS) entry which is preliminary data.</text>
</comment>
<keyword evidence="2" id="KW-1133">Transmembrane helix</keyword>
<feature type="transmembrane region" description="Helical" evidence="2">
    <location>
        <begin position="207"/>
        <end position="225"/>
    </location>
</feature>
<gene>
    <name evidence="3" type="ORF">TrRE_jg5819</name>
</gene>
<proteinExistence type="predicted"/>
<accession>A0A9W7AF38</accession>
<evidence type="ECO:0000313" key="4">
    <source>
        <dbReference type="Proteomes" id="UP001165082"/>
    </source>
</evidence>
<evidence type="ECO:0008006" key="5">
    <source>
        <dbReference type="Google" id="ProtNLM"/>
    </source>
</evidence>
<keyword evidence="2" id="KW-0812">Transmembrane</keyword>
<keyword evidence="2" id="KW-0472">Membrane</keyword>
<sequence length="766" mass="82839">MDPFEGAKLVKGTFRIFEKAAKLTADALRIAGDTTAGVGGSGIKSSSKLAHATRRVAGHSVIVLSTLVKGVGESFMLAGQATESVTSGTAGVAEDTVRVIEELFGTFADHFQDHDGSSHSSSSSSSSRYSSNSASSSSFANGDPPTSSPSSDYFFYSSPPDQSTHSFFSLSFEDPYASLLIILSVLKSWVLQTVHGSTEDVVGVSSVIPQIMGTYVFLWLLSAWLRGRARRSERQKVVEEFEEARLLNFQYQNQQLSNGVTAAQDTPTPFNTPVRGGSGGSTSIHHHHHHHHGSDPVTPTPFIASVVAEKVEGHNSDAGTAAAAAASFETPQIGIPAKEVNNIKKPKKMRMSFIRRFASFFVSPGLISIVSHLILLLFVARSILINSNKIKRAAETKGFRDAINSVTQKGGTAAFGKNVPAYESAIWANNLLASVWRVEVDDIDYVGLKGGFTPEYDMNDYVRRSIVKNTKLDPKQQKKRMSQMGTEDDKEADFSTSASTAAEKKRQRQQANTAHGFDGTGSSTFSPLLYGGLEPYLSTSISSVVSSTLDEVATQPDTSAYLSLHSFTLGSKPPLIRGLRINTNEEGLLEASFDVDFVSTDLEIILKLKLSSSDYAILPTTMISITDLDTRIPIRAVFSPSSGYPFSGPLSISVLGECCDEESGEAKFMDKDEMIKAERDHLGRKLTRIIEVEMLGIGAKEGVEGRGGEGGQDADKAEGGMERKGKEFFRRKRMIKQRKIKNPLVIMGSAIGRLVGRIVRKGGNKT</sequence>
<dbReference type="OrthoDB" id="203072at2759"/>
<keyword evidence="4" id="KW-1185">Reference proteome</keyword>
<dbReference type="CDD" id="cd21669">
    <property type="entry name" value="SMP_SF"/>
    <property type="match status" value="1"/>
</dbReference>
<evidence type="ECO:0000256" key="2">
    <source>
        <dbReference type="SAM" id="Phobius"/>
    </source>
</evidence>
<dbReference type="AlphaFoldDB" id="A0A9W7AF38"/>
<organism evidence="3 4">
    <name type="scientific">Triparma retinervis</name>
    <dbReference type="NCBI Taxonomy" id="2557542"/>
    <lineage>
        <taxon>Eukaryota</taxon>
        <taxon>Sar</taxon>
        <taxon>Stramenopiles</taxon>
        <taxon>Ochrophyta</taxon>
        <taxon>Bolidophyceae</taxon>
        <taxon>Parmales</taxon>
        <taxon>Triparmaceae</taxon>
        <taxon>Triparma</taxon>
    </lineage>
</organism>
<feature type="region of interest" description="Disordered" evidence="1">
    <location>
        <begin position="701"/>
        <end position="721"/>
    </location>
</feature>
<feature type="compositionally biased region" description="Polar residues" evidence="1">
    <location>
        <begin position="262"/>
        <end position="271"/>
    </location>
</feature>
<protein>
    <recommendedName>
        <fullName evidence="5">SMP-LTD domain-containing protein</fullName>
    </recommendedName>
</protein>
<feature type="region of interest" description="Disordered" evidence="1">
    <location>
        <begin position="262"/>
        <end position="298"/>
    </location>
</feature>